<feature type="binding site" evidence="6">
    <location>
        <position position="190"/>
    </location>
    <ligand>
        <name>NAD(+)</name>
        <dbReference type="ChEBI" id="CHEBI:57540"/>
    </ligand>
</feature>
<dbReference type="CDD" id="cd01076">
    <property type="entry name" value="NAD_bind_1_Glu_DH"/>
    <property type="match status" value="1"/>
</dbReference>
<keyword evidence="3 4" id="KW-0560">Oxidoreductase</keyword>
<dbReference type="Gene3D" id="3.40.50.10860">
    <property type="entry name" value="Leucine Dehydrogenase, chain A, domain 1"/>
    <property type="match status" value="1"/>
</dbReference>
<organism evidence="10 11">
    <name type="scientific">Acidilobus saccharovorans (strain DSM 16705 / JCM 18335 / VKM B-2471 / 345-15)</name>
    <dbReference type="NCBI Taxonomy" id="666510"/>
    <lineage>
        <taxon>Archaea</taxon>
        <taxon>Thermoproteota</taxon>
        <taxon>Thermoprotei</taxon>
        <taxon>Acidilobales</taxon>
        <taxon>Acidilobaceae</taxon>
        <taxon>Acidilobus</taxon>
    </lineage>
</organism>
<comment type="similarity">
    <text evidence="1 4 8">Belongs to the Glu/Leu/Phe/Val dehydrogenases family.</text>
</comment>
<feature type="site" description="Important for catalysis" evidence="7">
    <location>
        <position position="146"/>
    </location>
</feature>
<dbReference type="InterPro" id="IPR033922">
    <property type="entry name" value="NAD_bind_Glu_DH"/>
</dbReference>
<dbReference type="STRING" id="666510.ASAC_1304"/>
<dbReference type="PANTHER" id="PTHR11606">
    <property type="entry name" value="GLUTAMATE DEHYDROGENASE"/>
    <property type="match status" value="1"/>
</dbReference>
<evidence type="ECO:0000313" key="11">
    <source>
        <dbReference type="Proteomes" id="UP000000346"/>
    </source>
</evidence>
<dbReference type="SMART" id="SM00839">
    <property type="entry name" value="ELFV_dehydrog"/>
    <property type="match status" value="1"/>
</dbReference>
<dbReference type="SUPFAM" id="SSF51735">
    <property type="entry name" value="NAD(P)-binding Rossmann-fold domains"/>
    <property type="match status" value="1"/>
</dbReference>
<dbReference type="InterPro" id="IPR014362">
    <property type="entry name" value="Glu_DH"/>
</dbReference>
<dbReference type="PIRSF" id="PIRSF000185">
    <property type="entry name" value="Glu_DH"/>
    <property type="match status" value="1"/>
</dbReference>
<evidence type="ECO:0000256" key="7">
    <source>
        <dbReference type="PIRSR" id="PIRSR000185-3"/>
    </source>
</evidence>
<dbReference type="PROSITE" id="PS00074">
    <property type="entry name" value="GLFV_DEHYDROGENASE"/>
    <property type="match status" value="1"/>
</dbReference>
<proteinExistence type="inferred from homology"/>
<evidence type="ECO:0000259" key="9">
    <source>
        <dbReference type="SMART" id="SM00839"/>
    </source>
</evidence>
<sequence>MAVRLDPYEEAKKQLEVTASILGLSKEVYDMLATPERIVQVKIPVVMRDGSVKVFIGWRVQHNSALGPYKGGVRYSPETNLSEVMALAMWMTWKNSLAGLPYGGAKGGIQVDPFQLNQYELMQLSKNYFSAISPFVGVDLDIPAPDVNTNPQTMAWFLDAYESRTGLKQLGVVTGKPLELGGLETRIYSTGLGVATVAQAAAKKLWGGIEGRTVAIQGFGNVGYYTAKFLKEMGAKVVAISDIKGGIYNSKGFDPDAVREYITKKGSGFVIDYPDVERKITNDELLTSNVDILVPAAVENVINASNANNVKAKLIVEGANGPTSPEAEQILVKKQVVIVPDILANSGGVVMSHIEWVNNRMGGWITEEEAKNKLMQKMTDNFNAVWNYWEQKLGGLGGAYSMRTAAQAIAVDKVVRAMKLRGWI</sequence>
<dbReference type="EMBL" id="CP001742">
    <property type="protein sequence ID" value="ADL19709.1"/>
    <property type="molecule type" value="Genomic_DNA"/>
</dbReference>
<dbReference type="GO" id="GO:0004352">
    <property type="term" value="F:glutamate dehydrogenase (NAD+) activity"/>
    <property type="evidence" value="ECO:0007669"/>
    <property type="project" value="TreeGrafter"/>
</dbReference>
<dbReference type="Proteomes" id="UP000000346">
    <property type="component" value="Chromosome"/>
</dbReference>
<feature type="domain" description="Glutamate/phenylalanine/leucine/valine/L-tryptophan dehydrogenase C-terminal" evidence="9">
    <location>
        <begin position="186"/>
        <end position="422"/>
    </location>
</feature>
<dbReference type="Pfam" id="PF02812">
    <property type="entry name" value="ELFV_dehydrog_N"/>
    <property type="match status" value="1"/>
</dbReference>
<evidence type="ECO:0000256" key="6">
    <source>
        <dbReference type="PIRSR" id="PIRSR000185-2"/>
    </source>
</evidence>
<dbReference type="KEGG" id="asc:ASAC_1304"/>
<dbReference type="RefSeq" id="WP_013267221.1">
    <property type="nucleotide sequence ID" value="NC_014374.1"/>
</dbReference>
<evidence type="ECO:0000256" key="4">
    <source>
        <dbReference type="PIRNR" id="PIRNR000185"/>
    </source>
</evidence>
<dbReference type="InterPro" id="IPR033524">
    <property type="entry name" value="Glu/Leu/Phe/Val_DH_AS"/>
</dbReference>
<dbReference type="FunCoup" id="D9Q321">
    <property type="interactions" value="124"/>
</dbReference>
<dbReference type="SUPFAM" id="SSF53223">
    <property type="entry name" value="Aminoacid dehydrogenase-like, N-terminal domain"/>
    <property type="match status" value="1"/>
</dbReference>
<dbReference type="AlphaFoldDB" id="D9Q321"/>
<feature type="binding site" evidence="6">
    <location>
        <position position="221"/>
    </location>
    <ligand>
        <name>NAD(+)</name>
        <dbReference type="ChEBI" id="CHEBI:57540"/>
    </ligand>
</feature>
<evidence type="ECO:0000256" key="3">
    <source>
        <dbReference type="ARBA" id="ARBA00023002"/>
    </source>
</evidence>
<dbReference type="InParanoid" id="D9Q321"/>
<evidence type="ECO:0000256" key="2">
    <source>
        <dbReference type="ARBA" id="ARBA00011643"/>
    </source>
</evidence>
<keyword evidence="11" id="KW-1185">Reference proteome</keyword>
<evidence type="ECO:0000256" key="1">
    <source>
        <dbReference type="ARBA" id="ARBA00006382"/>
    </source>
</evidence>
<feature type="binding site" evidence="6">
    <location>
        <position position="70"/>
    </location>
    <ligand>
        <name>substrate</name>
    </ligand>
</feature>
<dbReference type="OrthoDB" id="6425at2157"/>
<dbReference type="eggNOG" id="arCOG01352">
    <property type="taxonomic scope" value="Archaea"/>
</dbReference>
<accession>D9Q321</accession>
<dbReference type="InterPro" id="IPR036291">
    <property type="entry name" value="NAD(P)-bd_dom_sf"/>
</dbReference>
<evidence type="ECO:0000256" key="8">
    <source>
        <dbReference type="RuleBase" id="RU004417"/>
    </source>
</evidence>
<dbReference type="Gene3D" id="3.40.50.720">
    <property type="entry name" value="NAD(P)-binding Rossmann-like Domain"/>
    <property type="match status" value="1"/>
</dbReference>
<feature type="active site" description="Proton donor" evidence="5">
    <location>
        <position position="106"/>
    </location>
</feature>
<evidence type="ECO:0000256" key="5">
    <source>
        <dbReference type="PIRSR" id="PIRSR000185-1"/>
    </source>
</evidence>
<dbReference type="GeneID" id="9499560"/>
<dbReference type="HOGENOM" id="CLU_025763_1_2_2"/>
<feature type="binding site" evidence="6">
    <location>
        <position position="94"/>
    </location>
    <ligand>
        <name>substrate</name>
    </ligand>
</feature>
<dbReference type="GO" id="GO:0006538">
    <property type="term" value="P:L-glutamate catabolic process"/>
    <property type="evidence" value="ECO:0007669"/>
    <property type="project" value="TreeGrafter"/>
</dbReference>
<dbReference type="PANTHER" id="PTHR11606:SF13">
    <property type="entry name" value="GLUTAMATE DEHYDROGENASE 1, MITOCHONDRIAL"/>
    <property type="match status" value="1"/>
</dbReference>
<name>D9Q321_ACIS3</name>
<evidence type="ECO:0000313" key="10">
    <source>
        <dbReference type="EMBL" id="ADL19709.1"/>
    </source>
</evidence>
<keyword evidence="6" id="KW-0520">NAD</keyword>
<dbReference type="PRINTS" id="PR00082">
    <property type="entry name" value="GLFDHDRGNASE"/>
</dbReference>
<comment type="subunit">
    <text evidence="2">Homohexamer.</text>
</comment>
<reference evidence="10 11" key="1">
    <citation type="journal article" date="2010" name="Appl. Environ. Microbiol.">
        <title>The genome sequence of the crenarchaeon Acidilobus saccharovorans supports a new order, Acidilobales, and suggests an important ecological role in terrestrial acidic hot springs.</title>
        <authorList>
            <person name="Mardanov A.V."/>
            <person name="Svetlitchnyi V.A."/>
            <person name="Beletsky A.V."/>
            <person name="Prokofeva M.I."/>
            <person name="Bonch-Osmolovskaya E.A."/>
            <person name="Ravin N.V."/>
            <person name="Skryabin K.G."/>
        </authorList>
    </citation>
    <scope>NUCLEOTIDE SEQUENCE [LARGE SCALE GENOMIC DNA]</scope>
    <source>
        <strain evidence="11">DSM 16705 / JCM 18335 / VKM B-2471 / 345-15</strain>
    </source>
</reference>
<dbReference type="InterPro" id="IPR006095">
    <property type="entry name" value="Glu/Leu/Phe/Val/Trp_DH"/>
</dbReference>
<dbReference type="InterPro" id="IPR006096">
    <property type="entry name" value="Glu/Leu/Phe/Val/Trp_DH_C"/>
</dbReference>
<gene>
    <name evidence="10" type="ordered locus">ASAC_1304</name>
</gene>
<dbReference type="InterPro" id="IPR006097">
    <property type="entry name" value="Glu/Leu/Phe/Val/Trp_DH_dimer"/>
</dbReference>
<protein>
    <recommendedName>
        <fullName evidence="4">Glutamate dehydrogenase</fullName>
    </recommendedName>
</protein>
<feature type="binding site" evidence="6">
    <location>
        <position position="352"/>
    </location>
    <ligand>
        <name>substrate</name>
    </ligand>
</feature>
<keyword evidence="6" id="KW-0547">Nucleotide-binding</keyword>
<dbReference type="GO" id="GO:0000166">
    <property type="term" value="F:nucleotide binding"/>
    <property type="evidence" value="ECO:0007669"/>
    <property type="project" value="UniProtKB-KW"/>
</dbReference>
<dbReference type="InterPro" id="IPR046346">
    <property type="entry name" value="Aminoacid_DH-like_N_sf"/>
</dbReference>
<dbReference type="Pfam" id="PF00208">
    <property type="entry name" value="ELFV_dehydrog"/>
    <property type="match status" value="1"/>
</dbReference>